<reference evidence="1" key="1">
    <citation type="submission" date="2022-03" db="EMBL/GenBank/DDBJ databases">
        <authorList>
            <person name="Alioto T."/>
            <person name="Alioto T."/>
            <person name="Gomez Garrido J."/>
        </authorList>
    </citation>
    <scope>NUCLEOTIDE SEQUENCE</scope>
</reference>
<accession>A0AAD1T4G6</accession>
<evidence type="ECO:0000313" key="2">
    <source>
        <dbReference type="Proteomes" id="UP001295444"/>
    </source>
</evidence>
<dbReference type="EMBL" id="OW240921">
    <property type="protein sequence ID" value="CAH2318936.1"/>
    <property type="molecule type" value="Genomic_DNA"/>
</dbReference>
<dbReference type="Proteomes" id="UP001295444">
    <property type="component" value="Chromosome 10"/>
</dbReference>
<evidence type="ECO:0000313" key="1">
    <source>
        <dbReference type="EMBL" id="CAH2318936.1"/>
    </source>
</evidence>
<sequence length="178" mass="20045">MAEATWATHTSDARGNILTRLDRLFSNFWQQLKSRKLHSAPRQAETYLPQRILPKPAAPPALRAAKCRRVRHRTLPRHMVAQKKPYSLLQAGVLHHSEVQCRTPNTVRDPTHLPARRYYDLQYASLSISPQATRSTLLERSPDLAAATPSCISLSGWLHHIAELIPATRPRALRSGVG</sequence>
<keyword evidence="2" id="KW-1185">Reference proteome</keyword>
<protein>
    <submittedName>
        <fullName evidence="1">Uncharacterized protein</fullName>
    </submittedName>
</protein>
<proteinExistence type="predicted"/>
<gene>
    <name evidence="1" type="ORF">PECUL_23A013185</name>
</gene>
<name>A0AAD1T4G6_PELCU</name>
<dbReference type="AlphaFoldDB" id="A0AAD1T4G6"/>
<organism evidence="1 2">
    <name type="scientific">Pelobates cultripes</name>
    <name type="common">Western spadefoot toad</name>
    <dbReference type="NCBI Taxonomy" id="61616"/>
    <lineage>
        <taxon>Eukaryota</taxon>
        <taxon>Metazoa</taxon>
        <taxon>Chordata</taxon>
        <taxon>Craniata</taxon>
        <taxon>Vertebrata</taxon>
        <taxon>Euteleostomi</taxon>
        <taxon>Amphibia</taxon>
        <taxon>Batrachia</taxon>
        <taxon>Anura</taxon>
        <taxon>Pelobatoidea</taxon>
        <taxon>Pelobatidae</taxon>
        <taxon>Pelobates</taxon>
    </lineage>
</organism>